<reference evidence="7" key="1">
    <citation type="submission" date="2019-08" db="EMBL/GenBank/DDBJ databases">
        <title>Complete Genome Sequence of the Polysaccharide-Degrading Rumen Bacterium Pseudobutyrivibrio xylanivorans MA3014.</title>
        <authorList>
            <person name="Palevich N."/>
            <person name="Maclean P.H."/>
            <person name="Kelly W.J."/>
            <person name="Leahy S.C."/>
            <person name="Rakonjac J."/>
            <person name="Attwood G.T."/>
        </authorList>
    </citation>
    <scope>NUCLEOTIDE SEQUENCE [LARGE SCALE GENOMIC DNA]</scope>
    <source>
        <strain evidence="7">MA3014</strain>
    </source>
</reference>
<dbReference type="AlphaFoldDB" id="A0A5P6VTF5"/>
<dbReference type="InterPro" id="IPR029060">
    <property type="entry name" value="PIN-like_dom_sf"/>
</dbReference>
<evidence type="ECO:0000259" key="5">
    <source>
        <dbReference type="SMART" id="SM00670"/>
    </source>
</evidence>
<dbReference type="SUPFAM" id="SSF52540">
    <property type="entry name" value="P-loop containing nucleoside triphosphate hydrolases"/>
    <property type="match status" value="1"/>
</dbReference>
<dbReference type="Gene3D" id="3.40.50.1010">
    <property type="entry name" value="5'-nuclease"/>
    <property type="match status" value="1"/>
</dbReference>
<evidence type="ECO:0000313" key="6">
    <source>
        <dbReference type="EMBL" id="QFJ55913.1"/>
    </source>
</evidence>
<evidence type="ECO:0000256" key="2">
    <source>
        <dbReference type="ARBA" id="ARBA00022840"/>
    </source>
</evidence>
<protein>
    <submittedName>
        <fullName evidence="6">PhoH family protein</fullName>
    </submittedName>
</protein>
<keyword evidence="4" id="KW-0175">Coiled coil</keyword>
<dbReference type="InterPro" id="IPR002716">
    <property type="entry name" value="PIN_dom"/>
</dbReference>
<evidence type="ECO:0000256" key="3">
    <source>
        <dbReference type="ARBA" id="ARBA00046345"/>
    </source>
</evidence>
<sequence>MEISRWSSSCENLIKERGPMKKNYVLDTNILIHCPSAIFGFDDNNVIITTTTLQELDSKKTAYAEVGYGARETIRNIESIEGDYASGVPMPNGGTFKIAKESEFEKLVPAEYTLDRPDNRIINGVLAISKMSELETILVTNDISMRINATMCGCVVQGYHNEMILDNENYSGRRDITRDDIDSPFNKGFIENEFGICKDGSNSALYTFKADGWHLLKDRDYYTPYCQPRNVGQRFALYALLASPEELPLVILKGSAGTAKTFLSLAAGLQGYYHSGFDRIMITRSNTLSDNDLGFLPGDLEEKMTPLIAPFMDNLQVLLKGQNEEKEQVKLQIEDMFETGIIEICSLAYMRGRSLVNSFIIVDEAQNCTIGQILEIITRAGKGSKVVLLGDPDQIDSPKLDRKNNGLSFAAERMKGSGLCAQITFDESETVRSALAAEGAKRLVIK</sequence>
<dbReference type="InterPro" id="IPR003714">
    <property type="entry name" value="PhoH"/>
</dbReference>
<dbReference type="Pfam" id="PF02562">
    <property type="entry name" value="PhoH"/>
    <property type="match status" value="1"/>
</dbReference>
<evidence type="ECO:0000256" key="1">
    <source>
        <dbReference type="ARBA" id="ARBA00022741"/>
    </source>
</evidence>
<dbReference type="OrthoDB" id="9773137at2"/>
<accession>A0A5P6VTF5</accession>
<dbReference type="PANTHER" id="PTHR30473">
    <property type="entry name" value="PROTEIN PHOH"/>
    <property type="match status" value="1"/>
</dbReference>
<dbReference type="SUPFAM" id="SSF88723">
    <property type="entry name" value="PIN domain-like"/>
    <property type="match status" value="1"/>
</dbReference>
<dbReference type="SMART" id="SM00670">
    <property type="entry name" value="PINc"/>
    <property type="match status" value="1"/>
</dbReference>
<dbReference type="KEGG" id="pxv:FXF36_13955"/>
<evidence type="ECO:0000313" key="7">
    <source>
        <dbReference type="Proteomes" id="UP000327030"/>
    </source>
</evidence>
<dbReference type="InterPro" id="IPR027417">
    <property type="entry name" value="P-loop_NTPase"/>
</dbReference>
<dbReference type="CDD" id="cd09883">
    <property type="entry name" value="PIN_VapC_PhoHL-ATPase"/>
    <property type="match status" value="1"/>
</dbReference>
<dbReference type="Gene3D" id="3.40.50.300">
    <property type="entry name" value="P-loop containing nucleotide triphosphate hydrolases"/>
    <property type="match status" value="1"/>
</dbReference>
<dbReference type="GO" id="GO:0005524">
    <property type="term" value="F:ATP binding"/>
    <property type="evidence" value="ECO:0007669"/>
    <property type="project" value="UniProtKB-KW"/>
</dbReference>
<proteinExistence type="inferred from homology"/>
<comment type="similarity">
    <text evidence="3">In the N-terminal section; belongs to the PINc/VapC protein family.</text>
</comment>
<dbReference type="GO" id="GO:0005829">
    <property type="term" value="C:cytosol"/>
    <property type="evidence" value="ECO:0007669"/>
    <property type="project" value="TreeGrafter"/>
</dbReference>
<gene>
    <name evidence="6" type="ORF">FXF36_13955</name>
</gene>
<keyword evidence="1" id="KW-0547">Nucleotide-binding</keyword>
<keyword evidence="2" id="KW-0067">ATP-binding</keyword>
<dbReference type="Proteomes" id="UP000327030">
    <property type="component" value="Chromosome 1"/>
</dbReference>
<dbReference type="EMBL" id="CP043028">
    <property type="protein sequence ID" value="QFJ55913.1"/>
    <property type="molecule type" value="Genomic_DNA"/>
</dbReference>
<dbReference type="InterPro" id="IPR051451">
    <property type="entry name" value="PhoH2-like"/>
</dbReference>
<feature type="domain" description="PIN" evidence="5">
    <location>
        <begin position="22"/>
        <end position="147"/>
    </location>
</feature>
<dbReference type="PANTHER" id="PTHR30473:SF2">
    <property type="entry name" value="PIN DOMAIN-CONTAINING PROTEIN"/>
    <property type="match status" value="1"/>
</dbReference>
<feature type="coiled-coil region" evidence="4">
    <location>
        <begin position="312"/>
        <end position="339"/>
    </location>
</feature>
<name>A0A5P6VTF5_PSEXY</name>
<evidence type="ECO:0000256" key="4">
    <source>
        <dbReference type="SAM" id="Coils"/>
    </source>
</evidence>
<organism evidence="6 7">
    <name type="scientific">Pseudobutyrivibrio xylanivorans</name>
    <dbReference type="NCBI Taxonomy" id="185007"/>
    <lineage>
        <taxon>Bacteria</taxon>
        <taxon>Bacillati</taxon>
        <taxon>Bacillota</taxon>
        <taxon>Clostridia</taxon>
        <taxon>Lachnospirales</taxon>
        <taxon>Lachnospiraceae</taxon>
        <taxon>Pseudobutyrivibrio</taxon>
    </lineage>
</organism>
<dbReference type="Pfam" id="PF13638">
    <property type="entry name" value="PIN_4"/>
    <property type="match status" value="1"/>
</dbReference>